<dbReference type="GO" id="GO:0006355">
    <property type="term" value="P:regulation of DNA-templated transcription"/>
    <property type="evidence" value="ECO:0007669"/>
    <property type="project" value="TreeGrafter"/>
</dbReference>
<dbReference type="SUPFAM" id="SSF54695">
    <property type="entry name" value="POZ domain"/>
    <property type="match status" value="1"/>
</dbReference>
<evidence type="ECO:0000313" key="5">
    <source>
        <dbReference type="EMBL" id="SPN98588.1"/>
    </source>
</evidence>
<comment type="caution">
    <text evidence="5">The sequence shown here is derived from an EMBL/GenBank/DDBJ whole genome shotgun (WGS) entry which is preliminary data.</text>
</comment>
<dbReference type="PANTHER" id="PTHR22880">
    <property type="entry name" value="FALZ-RELATED BROMODOMAIN-CONTAINING PROTEINS"/>
    <property type="match status" value="1"/>
</dbReference>
<dbReference type="InterPro" id="IPR050935">
    <property type="entry name" value="Bromo_chromatin_reader"/>
</dbReference>
<dbReference type="Gene3D" id="1.20.920.10">
    <property type="entry name" value="Bromodomain-like"/>
    <property type="match status" value="1"/>
</dbReference>
<proteinExistence type="predicted"/>
<feature type="region of interest" description="Disordered" evidence="3">
    <location>
        <begin position="206"/>
        <end position="255"/>
    </location>
</feature>
<keyword evidence="5" id="KW-0808">Transferase</keyword>
<dbReference type="AlphaFoldDB" id="A0AAE8MRW4"/>
<dbReference type="Pfam" id="PF00439">
    <property type="entry name" value="Bromodomain"/>
    <property type="match status" value="1"/>
</dbReference>
<protein>
    <submittedName>
        <fullName evidence="5">Related to RING3 kinase</fullName>
    </submittedName>
</protein>
<feature type="domain" description="Bromo" evidence="4">
    <location>
        <begin position="294"/>
        <end position="366"/>
    </location>
</feature>
<evidence type="ECO:0000313" key="6">
    <source>
        <dbReference type="Proteomes" id="UP001187682"/>
    </source>
</evidence>
<dbReference type="PRINTS" id="PR00503">
    <property type="entry name" value="BROMODOMAIN"/>
</dbReference>
<dbReference type="Proteomes" id="UP001187682">
    <property type="component" value="Unassembled WGS sequence"/>
</dbReference>
<dbReference type="GO" id="GO:0005634">
    <property type="term" value="C:nucleus"/>
    <property type="evidence" value="ECO:0007669"/>
    <property type="project" value="TreeGrafter"/>
</dbReference>
<dbReference type="GO" id="GO:0000785">
    <property type="term" value="C:chromatin"/>
    <property type="evidence" value="ECO:0007669"/>
    <property type="project" value="TreeGrafter"/>
</dbReference>
<dbReference type="GO" id="GO:0006338">
    <property type="term" value="P:chromatin remodeling"/>
    <property type="evidence" value="ECO:0007669"/>
    <property type="project" value="TreeGrafter"/>
</dbReference>
<dbReference type="PANTHER" id="PTHR22880:SF225">
    <property type="entry name" value="BROMODOMAIN-CONTAINING PROTEIN BET-1-RELATED"/>
    <property type="match status" value="1"/>
</dbReference>
<dbReference type="Gene3D" id="3.30.710.10">
    <property type="entry name" value="Potassium Channel Kv1.1, Chain A"/>
    <property type="match status" value="1"/>
</dbReference>
<dbReference type="InterPro" id="IPR011333">
    <property type="entry name" value="SKP1/BTB/POZ_sf"/>
</dbReference>
<keyword evidence="1 2" id="KW-0103">Bromodomain</keyword>
<organism evidence="5 6">
    <name type="scientific">Cephalotrichum gorgonifer</name>
    <dbReference type="NCBI Taxonomy" id="2041049"/>
    <lineage>
        <taxon>Eukaryota</taxon>
        <taxon>Fungi</taxon>
        <taxon>Dikarya</taxon>
        <taxon>Ascomycota</taxon>
        <taxon>Pezizomycotina</taxon>
        <taxon>Sordariomycetes</taxon>
        <taxon>Hypocreomycetidae</taxon>
        <taxon>Microascales</taxon>
        <taxon>Microascaceae</taxon>
        <taxon>Cephalotrichum</taxon>
    </lineage>
</organism>
<evidence type="ECO:0000256" key="2">
    <source>
        <dbReference type="PROSITE-ProRule" id="PRU00035"/>
    </source>
</evidence>
<dbReference type="EMBL" id="ONZQ02000002">
    <property type="protein sequence ID" value="SPN98588.1"/>
    <property type="molecule type" value="Genomic_DNA"/>
</dbReference>
<sequence>MVGPEEIPFGLQKDLLCSVSGYFKLYFDDAPNNIIEHVVKIPETTVEVFGLAQTYIYTQEVWPDDQSVPTYEELFALWQLGLKYEIDGLCDKTLECMQEVKQRTRQIPGASLVSRVWKETDEGTPIRRLFLQWAEEYFQSSDAPADFAKSLPQEFLCELVVEMSSIASGPASGSANSSVPPPSADPSAAVAAIVSSKKNVHYLAGVADSSEDDTSKSLKKQRRNPLPLEAAMKARAPSAPQPSRPRKSLTSVTKKPVMGRRISGGLAPDGTFTDVQKVEFCADLLTRMLSGPGYWTRLVKPFRTPVDPVADGVPDYLDKVKQPMDLMTIKSKMDRRAYESADAFAGDVRLIVDNCKAYWKKGDPLYAEAERFSKSFEEKFAEMGKWLTKMNTFDQA</sequence>
<dbReference type="PROSITE" id="PS50014">
    <property type="entry name" value="BROMODOMAIN_2"/>
    <property type="match status" value="1"/>
</dbReference>
<gene>
    <name evidence="5" type="ORF">DNG_01633</name>
</gene>
<accession>A0AAE8MRW4</accession>
<keyword evidence="5" id="KW-0418">Kinase</keyword>
<reference evidence="5" key="1">
    <citation type="submission" date="2018-03" db="EMBL/GenBank/DDBJ databases">
        <authorList>
            <person name="Guldener U."/>
        </authorList>
    </citation>
    <scope>NUCLEOTIDE SEQUENCE</scope>
</reference>
<name>A0AAE8MRW4_9PEZI</name>
<dbReference type="InterPro" id="IPR036427">
    <property type="entry name" value="Bromodomain-like_sf"/>
</dbReference>
<evidence type="ECO:0000256" key="1">
    <source>
        <dbReference type="ARBA" id="ARBA00023117"/>
    </source>
</evidence>
<evidence type="ECO:0000256" key="3">
    <source>
        <dbReference type="SAM" id="MobiDB-lite"/>
    </source>
</evidence>
<dbReference type="GO" id="GO:0016301">
    <property type="term" value="F:kinase activity"/>
    <property type="evidence" value="ECO:0007669"/>
    <property type="project" value="UniProtKB-KW"/>
</dbReference>
<dbReference type="SMART" id="SM00297">
    <property type="entry name" value="BROMO"/>
    <property type="match status" value="1"/>
</dbReference>
<dbReference type="InterPro" id="IPR001487">
    <property type="entry name" value="Bromodomain"/>
</dbReference>
<keyword evidence="6" id="KW-1185">Reference proteome</keyword>
<evidence type="ECO:0000259" key="4">
    <source>
        <dbReference type="PROSITE" id="PS50014"/>
    </source>
</evidence>
<dbReference type="SUPFAM" id="SSF47370">
    <property type="entry name" value="Bromodomain"/>
    <property type="match status" value="1"/>
</dbReference>